<dbReference type="EMBL" id="MT144037">
    <property type="protein sequence ID" value="QJA47258.1"/>
    <property type="molecule type" value="Genomic_DNA"/>
</dbReference>
<sequence>MPLPFIAACVWPNPRLLAELGNLWTAPLIFDAELQSLQKGRNCLEHRSRIVTERDCDGAEALELVLPRLAVLTMIGGEEQELQVGVPVDDGPVWARRDVM</sequence>
<name>A0A6H1ZIA1_9ZZZZ</name>
<dbReference type="AlphaFoldDB" id="A0A6H1ZIA1"/>
<accession>A0A6H1ZIA1</accession>
<organism evidence="1">
    <name type="scientific">viral metagenome</name>
    <dbReference type="NCBI Taxonomy" id="1070528"/>
    <lineage>
        <taxon>unclassified sequences</taxon>
        <taxon>metagenomes</taxon>
        <taxon>organismal metagenomes</taxon>
    </lineage>
</organism>
<protein>
    <submittedName>
        <fullName evidence="1">Uncharacterized protein</fullName>
    </submittedName>
</protein>
<evidence type="ECO:0000313" key="1">
    <source>
        <dbReference type="EMBL" id="QJA47258.1"/>
    </source>
</evidence>
<reference evidence="1" key="1">
    <citation type="submission" date="2020-03" db="EMBL/GenBank/DDBJ databases">
        <title>The deep terrestrial virosphere.</title>
        <authorList>
            <person name="Holmfeldt K."/>
            <person name="Nilsson E."/>
            <person name="Simone D."/>
            <person name="Lopez-Fernandez M."/>
            <person name="Wu X."/>
            <person name="de Brujin I."/>
            <person name="Lundin D."/>
            <person name="Andersson A."/>
            <person name="Bertilsson S."/>
            <person name="Dopson M."/>
        </authorList>
    </citation>
    <scope>NUCLEOTIDE SEQUENCE</scope>
    <source>
        <strain evidence="1">TM448A00633</strain>
    </source>
</reference>
<proteinExistence type="predicted"/>
<gene>
    <name evidence="1" type="ORF">TM448A00633_0013</name>
</gene>